<dbReference type="PANTHER" id="PTHR43163:SF6">
    <property type="entry name" value="DIPEPTIDE TRANSPORT SYSTEM PERMEASE PROTEIN DPPB-RELATED"/>
    <property type="match status" value="1"/>
</dbReference>
<protein>
    <submittedName>
        <fullName evidence="9">Oligopeptide transporter permease</fullName>
    </submittedName>
</protein>
<dbReference type="EMBL" id="JZEX01000126">
    <property type="protein sequence ID" value="KKB10954.1"/>
    <property type="molecule type" value="Genomic_DNA"/>
</dbReference>
<sequence length="307" mass="33918">MLGYALRRVLSAIPIALIAVTICFFILRLAPGGPFDGERALPPLVLANLRAHYNLDQPLVVQYFIYIWRLLHGDLGPSMVIEGFSVSRLIAIGFPFTLTLALTAFVIATFVGLVAGMIAAVNQNKWPDYVLVLVVMIGVIIPNFLMAALLQLWFGVYLRWFPAGGWVNGSWMHLVLPVTVLAWPHAARISRLMRGSMIEVLGTNYVRTARSKGIGQRLVLARHAIKPALIPVVSYLGPGLSYLLTGSLAVEQIFGLPGIGKYFITAALNRDYGIVLGTTILYMFIILALNLIVDLVYAWLDPKVRYR</sequence>
<comment type="caution">
    <text evidence="9">The sequence shown here is derived from an EMBL/GenBank/DDBJ whole genome shotgun (WGS) entry which is preliminary data.</text>
</comment>
<keyword evidence="4 7" id="KW-0812">Transmembrane</keyword>
<evidence type="ECO:0000259" key="8">
    <source>
        <dbReference type="PROSITE" id="PS50928"/>
    </source>
</evidence>
<dbReference type="PANTHER" id="PTHR43163">
    <property type="entry name" value="DIPEPTIDE TRANSPORT SYSTEM PERMEASE PROTEIN DPPB-RELATED"/>
    <property type="match status" value="1"/>
</dbReference>
<proteinExistence type="inferred from homology"/>
<evidence type="ECO:0000256" key="3">
    <source>
        <dbReference type="ARBA" id="ARBA00022475"/>
    </source>
</evidence>
<evidence type="ECO:0000256" key="1">
    <source>
        <dbReference type="ARBA" id="ARBA00004651"/>
    </source>
</evidence>
<reference evidence="9 10" key="1">
    <citation type="submission" date="2015-03" db="EMBL/GenBank/DDBJ databases">
        <authorList>
            <person name="Hassan Y.I."/>
            <person name="Lepp D."/>
            <person name="Li X.-Z."/>
            <person name="Zhou T."/>
        </authorList>
    </citation>
    <scope>NUCLEOTIDE SEQUENCE [LARGE SCALE GENOMIC DNA]</scope>
    <source>
        <strain evidence="9 10">BD-c194</strain>
    </source>
</reference>
<evidence type="ECO:0000256" key="7">
    <source>
        <dbReference type="RuleBase" id="RU363032"/>
    </source>
</evidence>
<gene>
    <name evidence="9" type="primary">oppB</name>
    <name evidence="9" type="ORF">VE25_15330</name>
</gene>
<feature type="transmembrane region" description="Helical" evidence="7">
    <location>
        <begin position="166"/>
        <end position="187"/>
    </location>
</feature>
<feature type="domain" description="ABC transmembrane type-1" evidence="8">
    <location>
        <begin position="94"/>
        <end position="293"/>
    </location>
</feature>
<dbReference type="STRING" id="443610.VE25_15330"/>
<dbReference type="InterPro" id="IPR035906">
    <property type="entry name" value="MetI-like_sf"/>
</dbReference>
<dbReference type="GO" id="GO:0005886">
    <property type="term" value="C:plasma membrane"/>
    <property type="evidence" value="ECO:0007669"/>
    <property type="project" value="UniProtKB-SubCell"/>
</dbReference>
<keyword evidence="2 7" id="KW-0813">Transport</keyword>
<comment type="subcellular location">
    <subcellularLocation>
        <location evidence="1 7">Cell membrane</location>
        <topology evidence="1 7">Multi-pass membrane protein</topology>
    </subcellularLocation>
</comment>
<dbReference type="InterPro" id="IPR000515">
    <property type="entry name" value="MetI-like"/>
</dbReference>
<feature type="transmembrane region" description="Helical" evidence="7">
    <location>
        <begin position="12"/>
        <end position="30"/>
    </location>
</feature>
<dbReference type="OrthoDB" id="9805855at2"/>
<keyword evidence="5 7" id="KW-1133">Transmembrane helix</keyword>
<dbReference type="PROSITE" id="PS50928">
    <property type="entry name" value="ABC_TM1"/>
    <property type="match status" value="1"/>
</dbReference>
<feature type="transmembrane region" description="Helical" evidence="7">
    <location>
        <begin position="89"/>
        <end position="118"/>
    </location>
</feature>
<evidence type="ECO:0000256" key="2">
    <source>
        <dbReference type="ARBA" id="ARBA00022448"/>
    </source>
</evidence>
<dbReference type="Gene3D" id="1.10.3720.10">
    <property type="entry name" value="MetI-like"/>
    <property type="match status" value="1"/>
</dbReference>
<dbReference type="GO" id="GO:0055085">
    <property type="term" value="P:transmembrane transport"/>
    <property type="evidence" value="ECO:0007669"/>
    <property type="project" value="InterPro"/>
</dbReference>
<name>A0A0F5FPY2_9HYPH</name>
<comment type="similarity">
    <text evidence="7">Belongs to the binding-protein-dependent transport system permease family.</text>
</comment>
<dbReference type="AlphaFoldDB" id="A0A0F5FPY2"/>
<dbReference type="Proteomes" id="UP000033632">
    <property type="component" value="Unassembled WGS sequence"/>
</dbReference>
<dbReference type="PATRIC" id="fig|443610.3.peg.1339"/>
<evidence type="ECO:0000313" key="10">
    <source>
        <dbReference type="Proteomes" id="UP000033632"/>
    </source>
</evidence>
<keyword evidence="6 7" id="KW-0472">Membrane</keyword>
<dbReference type="RefSeq" id="WP_046109522.1">
    <property type="nucleotide sequence ID" value="NZ_JZEX01000126.1"/>
</dbReference>
<feature type="transmembrane region" description="Helical" evidence="7">
    <location>
        <begin position="130"/>
        <end position="154"/>
    </location>
</feature>
<dbReference type="InterPro" id="IPR045621">
    <property type="entry name" value="BPD_transp_1_N"/>
</dbReference>
<dbReference type="CDD" id="cd06261">
    <property type="entry name" value="TM_PBP2"/>
    <property type="match status" value="1"/>
</dbReference>
<organism evidence="9 10">
    <name type="scientific">Devosia geojensis</name>
    <dbReference type="NCBI Taxonomy" id="443610"/>
    <lineage>
        <taxon>Bacteria</taxon>
        <taxon>Pseudomonadati</taxon>
        <taxon>Pseudomonadota</taxon>
        <taxon>Alphaproteobacteria</taxon>
        <taxon>Hyphomicrobiales</taxon>
        <taxon>Devosiaceae</taxon>
        <taxon>Devosia</taxon>
    </lineage>
</organism>
<evidence type="ECO:0000256" key="6">
    <source>
        <dbReference type="ARBA" id="ARBA00023136"/>
    </source>
</evidence>
<keyword evidence="3" id="KW-1003">Cell membrane</keyword>
<keyword evidence="10" id="KW-1185">Reference proteome</keyword>
<accession>A0A0F5FPY2</accession>
<evidence type="ECO:0000256" key="4">
    <source>
        <dbReference type="ARBA" id="ARBA00022692"/>
    </source>
</evidence>
<dbReference type="Pfam" id="PF00528">
    <property type="entry name" value="BPD_transp_1"/>
    <property type="match status" value="1"/>
</dbReference>
<dbReference type="SUPFAM" id="SSF161098">
    <property type="entry name" value="MetI-like"/>
    <property type="match status" value="1"/>
</dbReference>
<evidence type="ECO:0000313" key="9">
    <source>
        <dbReference type="EMBL" id="KKB10954.1"/>
    </source>
</evidence>
<dbReference type="Pfam" id="PF19300">
    <property type="entry name" value="BPD_transp_1_N"/>
    <property type="match status" value="1"/>
</dbReference>
<feature type="transmembrane region" description="Helical" evidence="7">
    <location>
        <begin position="274"/>
        <end position="300"/>
    </location>
</feature>
<evidence type="ECO:0000256" key="5">
    <source>
        <dbReference type="ARBA" id="ARBA00022989"/>
    </source>
</evidence>
<feature type="transmembrane region" description="Helical" evidence="7">
    <location>
        <begin position="232"/>
        <end position="254"/>
    </location>
</feature>